<keyword evidence="1" id="KW-0472">Membrane</keyword>
<name>A0A3N0F006_SINP1</name>
<dbReference type="RefSeq" id="WP_123214485.1">
    <property type="nucleotide sequence ID" value="NZ_RJTM01000012.1"/>
</dbReference>
<proteinExistence type="predicted"/>
<keyword evidence="1" id="KW-0812">Transmembrane</keyword>
<feature type="transmembrane region" description="Helical" evidence="1">
    <location>
        <begin position="45"/>
        <end position="62"/>
    </location>
</feature>
<evidence type="ECO:0000313" key="2">
    <source>
        <dbReference type="EMBL" id="RNL93391.1"/>
    </source>
</evidence>
<accession>A0A3N0F006</accession>
<organism evidence="2 3">
    <name type="scientific">Sinomicrobium pectinilyticum</name>
    <dbReference type="NCBI Taxonomy" id="1084421"/>
    <lineage>
        <taxon>Bacteria</taxon>
        <taxon>Pseudomonadati</taxon>
        <taxon>Bacteroidota</taxon>
        <taxon>Flavobacteriia</taxon>
        <taxon>Flavobacteriales</taxon>
        <taxon>Flavobacteriaceae</taxon>
        <taxon>Sinomicrobium</taxon>
    </lineage>
</organism>
<evidence type="ECO:0008006" key="4">
    <source>
        <dbReference type="Google" id="ProtNLM"/>
    </source>
</evidence>
<comment type="caution">
    <text evidence="2">The sequence shown here is derived from an EMBL/GenBank/DDBJ whole genome shotgun (WGS) entry which is preliminary data.</text>
</comment>
<sequence length="120" mass="13607">MKAEKIVRTILIWLPSIVISVFYIANATEKIFQPDKLDKVVANDMTVTIVGIGLLIAVALFLVNKTLIWGTMLLAFYMTLIVFVHMYKGEPFEIAILMVMSTVFAAYLRKPGVFHQKQKI</sequence>
<feature type="transmembrane region" description="Helical" evidence="1">
    <location>
        <begin position="92"/>
        <end position="109"/>
    </location>
</feature>
<dbReference type="Proteomes" id="UP000267469">
    <property type="component" value="Unassembled WGS sequence"/>
</dbReference>
<protein>
    <recommendedName>
        <fullName evidence="4">DoxX family protein</fullName>
    </recommendedName>
</protein>
<reference evidence="2 3" key="1">
    <citation type="submission" date="2018-10" db="EMBL/GenBank/DDBJ databases">
        <title>Sinomicrobium pectinilyticum sp. nov., a pectinase-producing bacterium isolated from alkaline and saline soil, and emended description of the genus Sinomicrobium.</title>
        <authorList>
            <person name="Cheng B."/>
            <person name="Li C."/>
            <person name="Lai Q."/>
            <person name="Du M."/>
            <person name="Shao Z."/>
            <person name="Xu P."/>
            <person name="Yang C."/>
        </authorList>
    </citation>
    <scope>NUCLEOTIDE SEQUENCE [LARGE SCALE GENOMIC DNA]</scope>
    <source>
        <strain evidence="2 3">5DNS001</strain>
    </source>
</reference>
<keyword evidence="1" id="KW-1133">Transmembrane helix</keyword>
<evidence type="ECO:0000313" key="3">
    <source>
        <dbReference type="Proteomes" id="UP000267469"/>
    </source>
</evidence>
<dbReference type="EMBL" id="RJTM01000012">
    <property type="protein sequence ID" value="RNL93391.1"/>
    <property type="molecule type" value="Genomic_DNA"/>
</dbReference>
<dbReference type="AlphaFoldDB" id="A0A3N0F006"/>
<evidence type="ECO:0000256" key="1">
    <source>
        <dbReference type="SAM" id="Phobius"/>
    </source>
</evidence>
<dbReference type="OrthoDB" id="1442893at2"/>
<feature type="transmembrane region" description="Helical" evidence="1">
    <location>
        <begin position="7"/>
        <end position="25"/>
    </location>
</feature>
<feature type="transmembrane region" description="Helical" evidence="1">
    <location>
        <begin position="67"/>
        <end position="86"/>
    </location>
</feature>
<keyword evidence="3" id="KW-1185">Reference proteome</keyword>
<gene>
    <name evidence="2" type="ORF">ED312_02795</name>
</gene>